<accession>A0A4R1QXG8</accession>
<name>A0A4R1QXG8_9FIRM</name>
<organism evidence="1 2">
    <name type="scientific">Allofournierella massiliensis</name>
    <dbReference type="NCBI Taxonomy" id="1650663"/>
    <lineage>
        <taxon>Bacteria</taxon>
        <taxon>Bacillati</taxon>
        <taxon>Bacillota</taxon>
        <taxon>Clostridia</taxon>
        <taxon>Eubacteriales</taxon>
        <taxon>Oscillospiraceae</taxon>
        <taxon>Allofournierella</taxon>
    </lineage>
</organism>
<dbReference type="AlphaFoldDB" id="A0A4R1QXG8"/>
<reference evidence="1 2" key="1">
    <citation type="submission" date="2019-03" db="EMBL/GenBank/DDBJ databases">
        <title>Genomic Encyclopedia of Type Strains, Phase IV (KMG-IV): sequencing the most valuable type-strain genomes for metagenomic binning, comparative biology and taxonomic classification.</title>
        <authorList>
            <person name="Goeker M."/>
        </authorList>
    </citation>
    <scope>NUCLEOTIDE SEQUENCE [LARGE SCALE GENOMIC DNA]</scope>
    <source>
        <strain evidence="1 2">DSM 100451</strain>
    </source>
</reference>
<evidence type="ECO:0000313" key="2">
    <source>
        <dbReference type="Proteomes" id="UP000295184"/>
    </source>
</evidence>
<sequence length="292" mass="31781">MANTIELAKKYIPMLDEVYKNASLTAKLDGAPELAQQGANANELIVPMLDMQGLGDYDRNSGYASGNVTMTNETVKCNFDRGRMFTVDNMDNAETAGLAFGRLAGEFIRTKVVPELDAFRFASYCGKSGITKKEETLNDGAAVLAALRVAITAMDEAEVPMEDRHLFITPTLDGMIADLDTTKSREILARFASKTLVPQTRFYTAIDQKDGHTGGQEAGGYTKASSGGADLNFMVIHKPALIQFEKHVAPKIVTPEQNQDADAYKYGYRNVGIADVYKNKVKGVYASYKSAG</sequence>
<protein>
    <recommendedName>
        <fullName evidence="3">N4-gp56 family major capsid protein</fullName>
    </recommendedName>
</protein>
<dbReference type="RefSeq" id="WP_058965649.1">
    <property type="nucleotide sequence ID" value="NZ_CABKVM010000018.1"/>
</dbReference>
<evidence type="ECO:0008006" key="3">
    <source>
        <dbReference type="Google" id="ProtNLM"/>
    </source>
</evidence>
<comment type="caution">
    <text evidence="1">The sequence shown here is derived from an EMBL/GenBank/DDBJ whole genome shotgun (WGS) entry which is preliminary data.</text>
</comment>
<evidence type="ECO:0000313" key="1">
    <source>
        <dbReference type="EMBL" id="TCL56434.1"/>
    </source>
</evidence>
<dbReference type="EMBL" id="SLUM01000013">
    <property type="protein sequence ID" value="TCL56434.1"/>
    <property type="molecule type" value="Genomic_DNA"/>
</dbReference>
<dbReference type="Proteomes" id="UP000295184">
    <property type="component" value="Unassembled WGS sequence"/>
</dbReference>
<gene>
    <name evidence="1" type="ORF">EDD77_113100</name>
</gene>
<dbReference type="OrthoDB" id="9770443at2"/>
<dbReference type="STRING" id="1650663.GCA_001486665_02619"/>
<proteinExistence type="predicted"/>